<dbReference type="PANTHER" id="PTHR30069:SF41">
    <property type="entry name" value="HEME_HEMOPEXIN UTILIZATION PROTEIN C"/>
    <property type="match status" value="1"/>
</dbReference>
<dbReference type="InterPro" id="IPR010105">
    <property type="entry name" value="TonB_sidphr_rcpt"/>
</dbReference>
<keyword evidence="9" id="KW-0406">Ion transport</keyword>
<name>A0A0C1Z147_9VIBR</name>
<evidence type="ECO:0000256" key="13">
    <source>
        <dbReference type="ARBA" id="ARBA00023237"/>
    </source>
</evidence>
<sequence length="668" mass="74071">MESPVRSPIKLSSLCLAVGMALAHPALAQDQDSHFEEVVVWGTKVSSNTESMFADDMSLKQADHMSDLLRDIPGVDVGGTHSVNQRITIRGLGETDLDIRLDGASQHANMFHHIGNLTLNPDILKSADIQVGNNSVTQSGLGGAVYFETKDARDLLRYDENFGARVYGGYASNDNQQGSLTLYGLLSENVDAMVYGHYVTRDDFKDGDGNKTFGAEGDVYNILGKLGYEFGDIHRLEISYDMYRDSGDYNPRPDMSGDANNGLSSELLIPTDYDRDTVTLSYELRGEQHQGDVTLYNTETEIVRDESVMAPRWPANRLSKNTAKNQNFGLSAKFQSLLTLGNFDHRATYGLDYMDKTSESYYGSSKFMDESAVSTALFVEDQFFISDAFSITAGLRFDDYQRKAETGNNDYDEVTWALAAEWAATQDWTLFASSRSLFKGPELMETFIAYQDVAYLQDGLKPETGLNTQGGVRFNKTLDEHTFGANLTVFQTDIDDYIAEAYQGATQTYLIYNEGDVEIKGFEASAFYGYESFGSKLSYSKSDTKNKDTGGPVAGGNGRSIDMGDSIALTLDYQSDSLETIFGWNSMFVLEEDNVFDGQPKKDSYDVHNLYAQWVPSNVDGLSVTFGIDNVFDELYTSHASRSGTARGITLDDYEPGRNYKLSAAYQF</sequence>
<evidence type="ECO:0000256" key="10">
    <source>
        <dbReference type="ARBA" id="ARBA00023077"/>
    </source>
</evidence>
<evidence type="ECO:0000256" key="6">
    <source>
        <dbReference type="ARBA" id="ARBA00022692"/>
    </source>
</evidence>
<dbReference type="Pfam" id="PF00593">
    <property type="entry name" value="TonB_dep_Rec_b-barrel"/>
    <property type="match status" value="1"/>
</dbReference>
<evidence type="ECO:0000256" key="2">
    <source>
        <dbReference type="ARBA" id="ARBA00009810"/>
    </source>
</evidence>
<dbReference type="InterPro" id="IPR039426">
    <property type="entry name" value="TonB-dep_rcpt-like"/>
</dbReference>
<dbReference type="CDD" id="cd01347">
    <property type="entry name" value="ligand_gated_channel"/>
    <property type="match status" value="1"/>
</dbReference>
<feature type="short sequence motif" description="TonB C-terminal box" evidence="15">
    <location>
        <begin position="651"/>
        <end position="668"/>
    </location>
</feature>
<dbReference type="InterPro" id="IPR012910">
    <property type="entry name" value="Plug_dom"/>
</dbReference>
<comment type="subcellular location">
    <subcellularLocation>
        <location evidence="1 14">Cell outer membrane</location>
        <topology evidence="1 14">Multi-pass membrane protein</topology>
    </subcellularLocation>
</comment>
<organism evidence="20 21">
    <name type="scientific">Vibrio owensii CAIM 1854 = LMG 25443</name>
    <dbReference type="NCBI Taxonomy" id="1229493"/>
    <lineage>
        <taxon>Bacteria</taxon>
        <taxon>Pseudomonadati</taxon>
        <taxon>Pseudomonadota</taxon>
        <taxon>Gammaproteobacteria</taxon>
        <taxon>Vibrionales</taxon>
        <taxon>Vibrionaceae</taxon>
        <taxon>Vibrio</taxon>
    </lineage>
</organism>
<keyword evidence="12" id="KW-0675">Receptor</keyword>
<proteinExistence type="inferred from homology"/>
<dbReference type="GO" id="GO:0044718">
    <property type="term" value="P:siderophore transmembrane transport"/>
    <property type="evidence" value="ECO:0007669"/>
    <property type="project" value="TreeGrafter"/>
</dbReference>
<dbReference type="GO" id="GO:0015344">
    <property type="term" value="F:siderophore uptake transmembrane transporter activity"/>
    <property type="evidence" value="ECO:0007669"/>
    <property type="project" value="TreeGrafter"/>
</dbReference>
<dbReference type="Pfam" id="PF07715">
    <property type="entry name" value="Plug"/>
    <property type="match status" value="1"/>
</dbReference>
<dbReference type="AlphaFoldDB" id="A0A0C1Z147"/>
<evidence type="ECO:0000259" key="19">
    <source>
        <dbReference type="Pfam" id="PF07715"/>
    </source>
</evidence>
<evidence type="ECO:0000256" key="15">
    <source>
        <dbReference type="PROSITE-ProRule" id="PRU10144"/>
    </source>
</evidence>
<dbReference type="NCBIfam" id="TIGR01783">
    <property type="entry name" value="TonB-siderophor"/>
    <property type="match status" value="1"/>
</dbReference>
<dbReference type="EMBL" id="JPRD01000073">
    <property type="protein sequence ID" value="KIF46406.1"/>
    <property type="molecule type" value="Genomic_DNA"/>
</dbReference>
<evidence type="ECO:0000256" key="17">
    <source>
        <dbReference type="SAM" id="SignalP"/>
    </source>
</evidence>
<dbReference type="Proteomes" id="UP000031586">
    <property type="component" value="Unassembled WGS sequence"/>
</dbReference>
<dbReference type="InterPro" id="IPR037066">
    <property type="entry name" value="Plug_dom_sf"/>
</dbReference>
<feature type="signal peptide" evidence="17">
    <location>
        <begin position="1"/>
        <end position="28"/>
    </location>
</feature>
<feature type="domain" description="TonB-dependent receptor plug" evidence="19">
    <location>
        <begin position="45"/>
        <end position="138"/>
    </location>
</feature>
<keyword evidence="13 14" id="KW-0998">Cell outer membrane</keyword>
<comment type="caution">
    <text evidence="20">The sequence shown here is derived from an EMBL/GenBank/DDBJ whole genome shotgun (WGS) entry which is preliminary data.</text>
</comment>
<dbReference type="PATRIC" id="fig|1229493.5.peg.5562"/>
<dbReference type="InterPro" id="IPR036942">
    <property type="entry name" value="Beta-barrel_TonB_sf"/>
</dbReference>
<dbReference type="Gene3D" id="2.40.170.20">
    <property type="entry name" value="TonB-dependent receptor, beta-barrel domain"/>
    <property type="match status" value="1"/>
</dbReference>
<gene>
    <name evidence="20" type="ORF">H735_28675</name>
</gene>
<dbReference type="InterPro" id="IPR010917">
    <property type="entry name" value="TonB_rcpt_CS"/>
</dbReference>
<dbReference type="SUPFAM" id="SSF56935">
    <property type="entry name" value="Porins"/>
    <property type="match status" value="1"/>
</dbReference>
<dbReference type="PROSITE" id="PS52016">
    <property type="entry name" value="TONB_DEPENDENT_REC_3"/>
    <property type="match status" value="1"/>
</dbReference>
<dbReference type="GO" id="GO:0038023">
    <property type="term" value="F:signaling receptor activity"/>
    <property type="evidence" value="ECO:0007669"/>
    <property type="project" value="InterPro"/>
</dbReference>
<reference evidence="20 21" key="1">
    <citation type="submission" date="2014-07" db="EMBL/GenBank/DDBJ databases">
        <title>Unique and conserved regions in Vibrio harveyi and related species in comparison with the shrimp pathogen Vibrio harveyi CAIM 1792.</title>
        <authorList>
            <person name="Espinoza-Valles I."/>
            <person name="Vora G."/>
            <person name="Leekitcharoenphon P."/>
            <person name="Ussery D."/>
            <person name="Hoj L."/>
            <person name="Gomez-Gil B."/>
        </authorList>
    </citation>
    <scope>NUCLEOTIDE SEQUENCE [LARGE SCALE GENOMIC DNA]</scope>
    <source>
        <strain evidence="21">CAIM 1854 / LMG 25443</strain>
    </source>
</reference>
<evidence type="ECO:0000256" key="4">
    <source>
        <dbReference type="ARBA" id="ARBA00022452"/>
    </source>
</evidence>
<keyword evidence="5" id="KW-0410">Iron transport</keyword>
<evidence type="ECO:0000256" key="11">
    <source>
        <dbReference type="ARBA" id="ARBA00023136"/>
    </source>
</evidence>
<evidence type="ECO:0000313" key="20">
    <source>
        <dbReference type="EMBL" id="KIF46406.1"/>
    </source>
</evidence>
<keyword evidence="10 16" id="KW-0798">TonB box</keyword>
<evidence type="ECO:0000256" key="7">
    <source>
        <dbReference type="ARBA" id="ARBA00022729"/>
    </source>
</evidence>
<evidence type="ECO:0000313" key="21">
    <source>
        <dbReference type="Proteomes" id="UP000031586"/>
    </source>
</evidence>
<dbReference type="GO" id="GO:0009279">
    <property type="term" value="C:cell outer membrane"/>
    <property type="evidence" value="ECO:0007669"/>
    <property type="project" value="UniProtKB-SubCell"/>
</dbReference>
<evidence type="ECO:0000256" key="14">
    <source>
        <dbReference type="PROSITE-ProRule" id="PRU01360"/>
    </source>
</evidence>
<keyword evidence="4 14" id="KW-1134">Transmembrane beta strand</keyword>
<accession>A0A0C1Z147</accession>
<keyword evidence="11 14" id="KW-0472">Membrane</keyword>
<evidence type="ECO:0000256" key="5">
    <source>
        <dbReference type="ARBA" id="ARBA00022496"/>
    </source>
</evidence>
<keyword evidence="8" id="KW-0408">Iron</keyword>
<dbReference type="Gene3D" id="2.170.130.10">
    <property type="entry name" value="TonB-dependent receptor, plug domain"/>
    <property type="match status" value="1"/>
</dbReference>
<keyword evidence="3 14" id="KW-0813">Transport</keyword>
<feature type="chain" id="PRO_5002143597" evidence="17">
    <location>
        <begin position="29"/>
        <end position="668"/>
    </location>
</feature>
<keyword evidence="7 17" id="KW-0732">Signal</keyword>
<keyword evidence="6 14" id="KW-0812">Transmembrane</keyword>
<dbReference type="PANTHER" id="PTHR30069">
    <property type="entry name" value="TONB-DEPENDENT OUTER MEMBRANE RECEPTOR"/>
    <property type="match status" value="1"/>
</dbReference>
<dbReference type="InterPro" id="IPR000531">
    <property type="entry name" value="Beta-barrel_TonB"/>
</dbReference>
<protein>
    <submittedName>
        <fullName evidence="20">Ligand-gated channel</fullName>
    </submittedName>
</protein>
<evidence type="ECO:0000259" key="18">
    <source>
        <dbReference type="Pfam" id="PF00593"/>
    </source>
</evidence>
<evidence type="ECO:0000256" key="9">
    <source>
        <dbReference type="ARBA" id="ARBA00023065"/>
    </source>
</evidence>
<feature type="domain" description="TonB-dependent receptor-like beta-barrel" evidence="18">
    <location>
        <begin position="234"/>
        <end position="631"/>
    </location>
</feature>
<evidence type="ECO:0000256" key="16">
    <source>
        <dbReference type="RuleBase" id="RU003357"/>
    </source>
</evidence>
<evidence type="ECO:0000256" key="12">
    <source>
        <dbReference type="ARBA" id="ARBA00023170"/>
    </source>
</evidence>
<dbReference type="RefSeq" id="WP_020196660.1">
    <property type="nucleotide sequence ID" value="NZ_BAOH01000066.1"/>
</dbReference>
<dbReference type="PROSITE" id="PS01156">
    <property type="entry name" value="TONB_DEPENDENT_REC_2"/>
    <property type="match status" value="1"/>
</dbReference>
<evidence type="ECO:0000256" key="3">
    <source>
        <dbReference type="ARBA" id="ARBA00022448"/>
    </source>
</evidence>
<evidence type="ECO:0000256" key="1">
    <source>
        <dbReference type="ARBA" id="ARBA00004571"/>
    </source>
</evidence>
<comment type="similarity">
    <text evidence="2 14 16">Belongs to the TonB-dependent receptor family.</text>
</comment>
<evidence type="ECO:0000256" key="8">
    <source>
        <dbReference type="ARBA" id="ARBA00023004"/>
    </source>
</evidence>